<dbReference type="Proteomes" id="UP001153269">
    <property type="component" value="Unassembled WGS sequence"/>
</dbReference>
<reference evidence="1" key="1">
    <citation type="submission" date="2020-03" db="EMBL/GenBank/DDBJ databases">
        <authorList>
            <person name="Weist P."/>
        </authorList>
    </citation>
    <scope>NUCLEOTIDE SEQUENCE</scope>
</reference>
<accession>A0A9N7V954</accession>
<gene>
    <name evidence="1" type="ORF">PLEPLA_LOCUS32866</name>
</gene>
<dbReference type="EMBL" id="CADEAL010003557">
    <property type="protein sequence ID" value="CAB1445135.1"/>
    <property type="molecule type" value="Genomic_DNA"/>
</dbReference>
<evidence type="ECO:0000313" key="1">
    <source>
        <dbReference type="EMBL" id="CAB1445135.1"/>
    </source>
</evidence>
<organism evidence="1 2">
    <name type="scientific">Pleuronectes platessa</name>
    <name type="common">European plaice</name>
    <dbReference type="NCBI Taxonomy" id="8262"/>
    <lineage>
        <taxon>Eukaryota</taxon>
        <taxon>Metazoa</taxon>
        <taxon>Chordata</taxon>
        <taxon>Craniata</taxon>
        <taxon>Vertebrata</taxon>
        <taxon>Euteleostomi</taxon>
        <taxon>Actinopterygii</taxon>
        <taxon>Neopterygii</taxon>
        <taxon>Teleostei</taxon>
        <taxon>Neoteleostei</taxon>
        <taxon>Acanthomorphata</taxon>
        <taxon>Carangaria</taxon>
        <taxon>Pleuronectiformes</taxon>
        <taxon>Pleuronectoidei</taxon>
        <taxon>Pleuronectidae</taxon>
        <taxon>Pleuronectes</taxon>
    </lineage>
</organism>
<evidence type="ECO:0000313" key="2">
    <source>
        <dbReference type="Proteomes" id="UP001153269"/>
    </source>
</evidence>
<sequence>MKPTGRLLPHLSGASGCLNFEAAPPAAPLAFIALRNPYCPDCSLPREEAPERLGSCHRHRSSSLLTHDPVLRNNLQLEVTAASVTKTDRFTCVRKEFLSSGKSASRGTSSSQCSSTDICKELHHSTPAARGPRCHALMPAPSAAGTPAEVRRSLWDVSVCLSVLPVAPSQLLAFEAGAADVGSASGTRLSLLFLAVSFPLGPPDRFWLMSKLLQLFVGVTFAEAD</sequence>
<proteinExistence type="predicted"/>
<comment type="caution">
    <text evidence="1">The sequence shown here is derived from an EMBL/GenBank/DDBJ whole genome shotgun (WGS) entry which is preliminary data.</text>
</comment>
<dbReference type="PROSITE" id="PS51257">
    <property type="entry name" value="PROKAR_LIPOPROTEIN"/>
    <property type="match status" value="1"/>
</dbReference>
<dbReference type="AlphaFoldDB" id="A0A9N7V954"/>
<keyword evidence="2" id="KW-1185">Reference proteome</keyword>
<name>A0A9N7V954_PLEPL</name>
<protein>
    <submittedName>
        <fullName evidence="1">Uncharacterized protein</fullName>
    </submittedName>
</protein>